<evidence type="ECO:0000313" key="10">
    <source>
        <dbReference type="Proteomes" id="UP000315037"/>
    </source>
</evidence>
<evidence type="ECO:0000313" key="9">
    <source>
        <dbReference type="EMBL" id="TPW34511.1"/>
    </source>
</evidence>
<comment type="subcellular location">
    <subcellularLocation>
        <location evidence="1">Cell membrane</location>
        <topology evidence="1">Multi-pass membrane protein</topology>
    </subcellularLocation>
</comment>
<evidence type="ECO:0000256" key="6">
    <source>
        <dbReference type="ARBA" id="ARBA00022989"/>
    </source>
</evidence>
<sequence>MLALAAALAGVSFLSLHQGEAGLAVGQGLVDWALGHRTPAAVIMGALRLPRLVLALSIGGTLGLSGACWQGFLRNPLADPGVLGLSTWAALGAVGVYYTGLFHALPLLLPAASLLGAAVATLILLAFGQCGPLVLVLAGLGLSTLGMALLALVLNLVPSPYAAYEIMHWLMGSLAQDGWPEALLALPGLGLGGLLLLGSGRGLDAMALGEEVARSMGFAPERLQLRLVCGTALVVGSGVAVSGAIGFVGLVVPHMVRSVTGGRPSFTLLPSALAGAVLLGGADVLVRIPWPVLHGAELQLGVVTSLIGTPFFLAQIWKLRTRFRGSGAP</sequence>
<dbReference type="PANTHER" id="PTHR30472:SF25">
    <property type="entry name" value="ABC TRANSPORTER PERMEASE PROTEIN MJ0876-RELATED"/>
    <property type="match status" value="1"/>
</dbReference>
<keyword evidence="7 8" id="KW-0472">Membrane</keyword>
<protein>
    <submittedName>
        <fullName evidence="9">Iron ABC transporter permease</fullName>
    </submittedName>
</protein>
<gene>
    <name evidence="9" type="ORF">E3202_05160</name>
</gene>
<proteinExistence type="inferred from homology"/>
<evidence type="ECO:0000256" key="2">
    <source>
        <dbReference type="ARBA" id="ARBA00007935"/>
    </source>
</evidence>
<dbReference type="AlphaFoldDB" id="A0A506UME6"/>
<dbReference type="Pfam" id="PF01032">
    <property type="entry name" value="FecCD"/>
    <property type="match status" value="1"/>
</dbReference>
<keyword evidence="3" id="KW-0813">Transport</keyword>
<evidence type="ECO:0000256" key="1">
    <source>
        <dbReference type="ARBA" id="ARBA00004651"/>
    </source>
</evidence>
<reference evidence="9 10" key="1">
    <citation type="submission" date="2019-03" db="EMBL/GenBank/DDBJ databases">
        <title>The complete genome sequence of Neokomagataea sp. Jb2 NBRC113641.</title>
        <authorList>
            <person name="Chua K.-O."/>
            <person name="Chan K.-G."/>
            <person name="See-Too W.-S."/>
        </authorList>
    </citation>
    <scope>NUCLEOTIDE SEQUENCE [LARGE SCALE GENOMIC DNA]</scope>
    <source>
        <strain evidence="9 10">Jb2</strain>
    </source>
</reference>
<feature type="transmembrane region" description="Helical" evidence="8">
    <location>
        <begin position="298"/>
        <end position="317"/>
    </location>
</feature>
<keyword evidence="4" id="KW-1003">Cell membrane</keyword>
<feature type="transmembrane region" description="Helical" evidence="8">
    <location>
        <begin position="134"/>
        <end position="158"/>
    </location>
</feature>
<comment type="caution">
    <text evidence="9">The sequence shown here is derived from an EMBL/GenBank/DDBJ whole genome shotgun (WGS) entry which is preliminary data.</text>
</comment>
<comment type="similarity">
    <text evidence="2">Belongs to the binding-protein-dependent transport system permease family. FecCD subfamily.</text>
</comment>
<dbReference type="GO" id="GO:0005886">
    <property type="term" value="C:plasma membrane"/>
    <property type="evidence" value="ECO:0007669"/>
    <property type="project" value="UniProtKB-SubCell"/>
</dbReference>
<dbReference type="InterPro" id="IPR000522">
    <property type="entry name" value="ABC_transptr_permease_BtuC"/>
</dbReference>
<keyword evidence="6 8" id="KW-1133">Transmembrane helix</keyword>
<evidence type="ECO:0000256" key="7">
    <source>
        <dbReference type="ARBA" id="ARBA00023136"/>
    </source>
</evidence>
<dbReference type="GO" id="GO:0033214">
    <property type="term" value="P:siderophore-iron import into cell"/>
    <property type="evidence" value="ECO:0007669"/>
    <property type="project" value="TreeGrafter"/>
</dbReference>
<evidence type="ECO:0000256" key="8">
    <source>
        <dbReference type="SAM" id="Phobius"/>
    </source>
</evidence>
<evidence type="ECO:0000256" key="4">
    <source>
        <dbReference type="ARBA" id="ARBA00022475"/>
    </source>
</evidence>
<dbReference type="PANTHER" id="PTHR30472">
    <property type="entry name" value="FERRIC ENTEROBACTIN TRANSPORT SYSTEM PERMEASE PROTEIN"/>
    <property type="match status" value="1"/>
</dbReference>
<organism evidence="9 10">
    <name type="scientific">Oecophyllibacter saccharovorans</name>
    <dbReference type="NCBI Taxonomy" id="2558360"/>
    <lineage>
        <taxon>Bacteria</taxon>
        <taxon>Pseudomonadati</taxon>
        <taxon>Pseudomonadota</taxon>
        <taxon>Alphaproteobacteria</taxon>
        <taxon>Acetobacterales</taxon>
        <taxon>Acetobacteraceae</taxon>
        <taxon>Oecophyllibacter</taxon>
    </lineage>
</organism>
<dbReference type="CDD" id="cd06550">
    <property type="entry name" value="TM_ABC_iron-siderophores_like"/>
    <property type="match status" value="1"/>
</dbReference>
<dbReference type="Proteomes" id="UP000315037">
    <property type="component" value="Unassembled WGS sequence"/>
</dbReference>
<feature type="transmembrane region" description="Helical" evidence="8">
    <location>
        <begin position="107"/>
        <end position="127"/>
    </location>
</feature>
<accession>A0A506UME6</accession>
<keyword evidence="5 8" id="KW-0812">Transmembrane</keyword>
<evidence type="ECO:0000256" key="3">
    <source>
        <dbReference type="ARBA" id="ARBA00022448"/>
    </source>
</evidence>
<dbReference type="InterPro" id="IPR037294">
    <property type="entry name" value="ABC_BtuC-like"/>
</dbReference>
<name>A0A506UME6_9PROT</name>
<dbReference type="Gene3D" id="1.10.3470.10">
    <property type="entry name" value="ABC transporter involved in vitamin B12 uptake, BtuC"/>
    <property type="match status" value="1"/>
</dbReference>
<evidence type="ECO:0000256" key="5">
    <source>
        <dbReference type="ARBA" id="ARBA00022692"/>
    </source>
</evidence>
<keyword evidence="10" id="KW-1185">Reference proteome</keyword>
<dbReference type="GO" id="GO:0022857">
    <property type="term" value="F:transmembrane transporter activity"/>
    <property type="evidence" value="ECO:0007669"/>
    <property type="project" value="InterPro"/>
</dbReference>
<dbReference type="SUPFAM" id="SSF81345">
    <property type="entry name" value="ABC transporter involved in vitamin B12 uptake, BtuC"/>
    <property type="match status" value="1"/>
</dbReference>
<dbReference type="EMBL" id="SORZ01000002">
    <property type="protein sequence ID" value="TPW34511.1"/>
    <property type="molecule type" value="Genomic_DNA"/>
</dbReference>
<feature type="transmembrane region" description="Helical" evidence="8">
    <location>
        <begin position="50"/>
        <end position="69"/>
    </location>
</feature>
<feature type="transmembrane region" description="Helical" evidence="8">
    <location>
        <begin position="268"/>
        <end position="286"/>
    </location>
</feature>
<feature type="transmembrane region" description="Helical" evidence="8">
    <location>
        <begin position="225"/>
        <end position="248"/>
    </location>
</feature>
<feature type="transmembrane region" description="Helical" evidence="8">
    <location>
        <begin position="81"/>
        <end position="101"/>
    </location>
</feature>